<proteinExistence type="predicted"/>
<keyword evidence="3" id="KW-1185">Reference proteome</keyword>
<gene>
    <name evidence="2" type="ORF">GFN93_02880</name>
</gene>
<evidence type="ECO:0000313" key="3">
    <source>
        <dbReference type="Proteomes" id="UP000469421"/>
    </source>
</evidence>
<dbReference type="EMBL" id="WIRE01000001">
    <property type="protein sequence ID" value="MQX52175.1"/>
    <property type="molecule type" value="Genomic_DNA"/>
</dbReference>
<organism evidence="2 3">
    <name type="scientific">Alcanivorax sediminis</name>
    <dbReference type="NCBI Taxonomy" id="2663008"/>
    <lineage>
        <taxon>Bacteria</taxon>
        <taxon>Pseudomonadati</taxon>
        <taxon>Pseudomonadota</taxon>
        <taxon>Gammaproteobacteria</taxon>
        <taxon>Oceanospirillales</taxon>
        <taxon>Alcanivoracaceae</taxon>
        <taxon>Alcanivorax</taxon>
    </lineage>
</organism>
<dbReference type="Proteomes" id="UP000469421">
    <property type="component" value="Unassembled WGS sequence"/>
</dbReference>
<dbReference type="AlphaFoldDB" id="A0A6N7LT29"/>
<dbReference type="RefSeq" id="WP_153498910.1">
    <property type="nucleotide sequence ID" value="NZ_WIRE01000001.1"/>
</dbReference>
<reference evidence="2 3" key="1">
    <citation type="submission" date="2019-10" db="EMBL/GenBank/DDBJ databases">
        <title>Alcanivorax sp.PA15-N-34 draft genome sequence.</title>
        <authorList>
            <person name="Liao X."/>
            <person name="Shao Z."/>
        </authorList>
    </citation>
    <scope>NUCLEOTIDE SEQUENCE [LARGE SCALE GENOMIC DNA]</scope>
    <source>
        <strain evidence="2 3">PA15-N-34</strain>
    </source>
</reference>
<protein>
    <submittedName>
        <fullName evidence="2">Uncharacterized protein</fullName>
    </submittedName>
</protein>
<accession>A0A6N7LT29</accession>
<feature type="chain" id="PRO_5027051260" evidence="1">
    <location>
        <begin position="25"/>
        <end position="434"/>
    </location>
</feature>
<keyword evidence="1" id="KW-0732">Signal</keyword>
<sequence length="434" mass="45936">MNKKTIMILILMPLLMMSCQSASAIANGMQPLEDSDLRKVVGQGLIVSDYIQGDALANPNEYSTPFDFYRIGLDGELALNLNISKLQLGCGGINDHLSGHAGCDIDIDYGSFMGRNGTALGEPGSAFKLLRPYIEFAVKNDDSPTLREIAGIKIGAQSADGAISAGRRYFTNGAINQENTALATTCNTGASTGNGVLGCHSGINSVSGFLGAELSISMRVQARICGGALVFGGCLGIPVPLDAWGCTGRTQFTGDPCGTGLSDALFVDIAGTRMQTLGLRSAKLKLDGNGFSSLITTLLDSAYAQLNTDLRSVHKLTFEDTPDFFISFQREPIAYPRYSKLPPISELAGNEFDGCNTSYATARCNSAYAVPANTGWWLNAPSVKLLDVLNESANLGLLSIGDALDLLAAPGYLIEHPEFELSPAKNCYGSSNFC</sequence>
<name>A0A6N7LT29_9GAMM</name>
<evidence type="ECO:0000313" key="2">
    <source>
        <dbReference type="EMBL" id="MQX52175.1"/>
    </source>
</evidence>
<comment type="caution">
    <text evidence="2">The sequence shown here is derived from an EMBL/GenBank/DDBJ whole genome shotgun (WGS) entry which is preliminary data.</text>
</comment>
<evidence type="ECO:0000256" key="1">
    <source>
        <dbReference type="SAM" id="SignalP"/>
    </source>
</evidence>
<dbReference type="PROSITE" id="PS51257">
    <property type="entry name" value="PROKAR_LIPOPROTEIN"/>
    <property type="match status" value="1"/>
</dbReference>
<feature type="signal peptide" evidence="1">
    <location>
        <begin position="1"/>
        <end position="24"/>
    </location>
</feature>